<dbReference type="Proteomes" id="UP000233786">
    <property type="component" value="Unassembled WGS sequence"/>
</dbReference>
<comment type="caution">
    <text evidence="2">The sequence shown here is derived from an EMBL/GenBank/DDBJ whole genome shotgun (WGS) entry which is preliminary data.</text>
</comment>
<protein>
    <submittedName>
        <fullName evidence="2">Uncharacterized protein</fullName>
    </submittedName>
</protein>
<dbReference type="EMBL" id="PJNB01000001">
    <property type="protein sequence ID" value="PKW13832.1"/>
    <property type="molecule type" value="Genomic_DNA"/>
</dbReference>
<evidence type="ECO:0000313" key="2">
    <source>
        <dbReference type="EMBL" id="PKW13832.1"/>
    </source>
</evidence>
<proteinExistence type="predicted"/>
<evidence type="ECO:0000313" key="3">
    <source>
        <dbReference type="Proteomes" id="UP000233786"/>
    </source>
</evidence>
<keyword evidence="3" id="KW-1185">Reference proteome</keyword>
<sequence>MVVSGNQTGRHHTRLARCFWRLTISAAPCYASAAPRRSGSKPQSVARQAPQRTTTVSVPPIGNSGPSQLGHGATGCGGMSRARRRTWVWRSRRSAASSSTHTCRVHQSIRPRRYPASLVIVAVRDGHDSGGSPVRLRSRQTHAAKAVRVTRIGRTLPSTSSGATACRRCRPARCRSIRFRRGTVRAGLDFGRPGCLPRRVPAVRRGRRCAGVRPSRHPR</sequence>
<organism evidence="2 3">
    <name type="scientific">Saccharopolyspora spinosa</name>
    <dbReference type="NCBI Taxonomy" id="60894"/>
    <lineage>
        <taxon>Bacteria</taxon>
        <taxon>Bacillati</taxon>
        <taxon>Actinomycetota</taxon>
        <taxon>Actinomycetes</taxon>
        <taxon>Pseudonocardiales</taxon>
        <taxon>Pseudonocardiaceae</taxon>
        <taxon>Saccharopolyspora</taxon>
    </lineage>
</organism>
<accession>A0A2N3XT69</accession>
<evidence type="ECO:0000256" key="1">
    <source>
        <dbReference type="SAM" id="MobiDB-lite"/>
    </source>
</evidence>
<feature type="region of interest" description="Disordered" evidence="1">
    <location>
        <begin position="33"/>
        <end position="81"/>
    </location>
</feature>
<dbReference type="STRING" id="994479.GCA_000194155_04107"/>
<dbReference type="AlphaFoldDB" id="A0A2N3XT69"/>
<gene>
    <name evidence="2" type="ORF">A8926_1396</name>
</gene>
<feature type="compositionally biased region" description="Polar residues" evidence="1">
    <location>
        <begin position="40"/>
        <end position="57"/>
    </location>
</feature>
<reference evidence="2" key="1">
    <citation type="submission" date="2017-12" db="EMBL/GenBank/DDBJ databases">
        <title>Sequencing the genomes of 1000 Actinobacteria strains.</title>
        <authorList>
            <person name="Klenk H.-P."/>
        </authorList>
    </citation>
    <scope>NUCLEOTIDE SEQUENCE [LARGE SCALE GENOMIC DNA]</scope>
    <source>
        <strain evidence="2">DSM 44228</strain>
    </source>
</reference>
<name>A0A2N3XT69_SACSN</name>